<name>A0A9P4JC45_9PEZI</name>
<dbReference type="AlphaFoldDB" id="A0A9P4JC45"/>
<gene>
    <name evidence="1" type="ORF">K461DRAFT_26646</name>
</gene>
<evidence type="ECO:0000313" key="1">
    <source>
        <dbReference type="EMBL" id="KAF2157895.1"/>
    </source>
</evidence>
<comment type="caution">
    <text evidence="1">The sequence shown here is derived from an EMBL/GenBank/DDBJ whole genome shotgun (WGS) entry which is preliminary data.</text>
</comment>
<reference evidence="1" key="1">
    <citation type="journal article" date="2020" name="Stud. Mycol.">
        <title>101 Dothideomycetes genomes: a test case for predicting lifestyles and emergence of pathogens.</title>
        <authorList>
            <person name="Haridas S."/>
            <person name="Albert R."/>
            <person name="Binder M."/>
            <person name="Bloem J."/>
            <person name="Labutti K."/>
            <person name="Salamov A."/>
            <person name="Andreopoulos B."/>
            <person name="Baker S."/>
            <person name="Barry K."/>
            <person name="Bills G."/>
            <person name="Bluhm B."/>
            <person name="Cannon C."/>
            <person name="Castanera R."/>
            <person name="Culley D."/>
            <person name="Daum C."/>
            <person name="Ezra D."/>
            <person name="Gonzalez J."/>
            <person name="Henrissat B."/>
            <person name="Kuo A."/>
            <person name="Liang C."/>
            <person name="Lipzen A."/>
            <person name="Lutzoni F."/>
            <person name="Magnuson J."/>
            <person name="Mondo S."/>
            <person name="Nolan M."/>
            <person name="Ohm R."/>
            <person name="Pangilinan J."/>
            <person name="Park H.-J."/>
            <person name="Ramirez L."/>
            <person name="Alfaro M."/>
            <person name="Sun H."/>
            <person name="Tritt A."/>
            <person name="Yoshinaga Y."/>
            <person name="Zwiers L.-H."/>
            <person name="Turgeon B."/>
            <person name="Goodwin S."/>
            <person name="Spatafora J."/>
            <person name="Crous P."/>
            <person name="Grigoriev I."/>
        </authorList>
    </citation>
    <scope>NUCLEOTIDE SEQUENCE</scope>
    <source>
        <strain evidence="1">CBS 260.36</strain>
    </source>
</reference>
<accession>A0A9P4JC45</accession>
<proteinExistence type="predicted"/>
<protein>
    <submittedName>
        <fullName evidence="1">Uncharacterized protein</fullName>
    </submittedName>
</protein>
<dbReference type="Proteomes" id="UP000799439">
    <property type="component" value="Unassembled WGS sequence"/>
</dbReference>
<organism evidence="1 2">
    <name type="scientific">Myriangium duriaei CBS 260.36</name>
    <dbReference type="NCBI Taxonomy" id="1168546"/>
    <lineage>
        <taxon>Eukaryota</taxon>
        <taxon>Fungi</taxon>
        <taxon>Dikarya</taxon>
        <taxon>Ascomycota</taxon>
        <taxon>Pezizomycotina</taxon>
        <taxon>Dothideomycetes</taxon>
        <taxon>Dothideomycetidae</taxon>
        <taxon>Myriangiales</taxon>
        <taxon>Myriangiaceae</taxon>
        <taxon>Myriangium</taxon>
    </lineage>
</organism>
<sequence length="470" mass="52463">MEQSLADHSKIVGDLMEDNKKIASPGAESKLQSGIESVELEIIDLSNQVNAMIEHHSRDRAREDNHEDRIGRLDSRLQQISNQLVFDKALIGVNVKETKKSLVSFEEILSNVARGLDERDKHLWTLGQGMTALCQVLSTIEKSQATTLTSISNLEQVLDPIKQGVEDGVAGIREVYGNMNGMIENLSQIGKDVTNASVGTHKVWKGLHLVQEILKEQSEADSGTAKDMCTKMDDFRVEVQANVVAIRMSTHGTAKKIEELENGMQTKLSCIQKDANNQTVILEKLDGLSEAMQANYESIQGAIFNTADNACTKFDRLGKHMLADVKFVHGDALRKTDQLGKDVQANISSMQVNTLERTSKEVRASIDQLRSDVQDKLSSIYEHTFTQQLHSAAQVDVTRLLWNHASEQASRQHNDEARAFNSHVRFGGDRVVPLQVLMQREQDTYRRTPMIPSQALLPGSLRQIWLTLSK</sequence>
<dbReference type="EMBL" id="ML996081">
    <property type="protein sequence ID" value="KAF2157895.1"/>
    <property type="molecule type" value="Genomic_DNA"/>
</dbReference>
<evidence type="ECO:0000313" key="2">
    <source>
        <dbReference type="Proteomes" id="UP000799439"/>
    </source>
</evidence>
<keyword evidence="2" id="KW-1185">Reference proteome</keyword>